<gene>
    <name evidence="1" type="ORF">Syun_027952</name>
</gene>
<evidence type="ECO:0000313" key="1">
    <source>
        <dbReference type="EMBL" id="KAK9093041.1"/>
    </source>
</evidence>
<sequence>MYEEQYQHTSSTAASMRWGRLELGQGGNNSFKLDIIMSKFCALNVTWLD</sequence>
<comment type="caution">
    <text evidence="1">The sequence shown here is derived from an EMBL/GenBank/DDBJ whole genome shotgun (WGS) entry which is preliminary data.</text>
</comment>
<accession>A0AAP0EGH8</accession>
<dbReference type="EMBL" id="JBBNAF010000012">
    <property type="protein sequence ID" value="KAK9093041.1"/>
    <property type="molecule type" value="Genomic_DNA"/>
</dbReference>
<evidence type="ECO:0000313" key="2">
    <source>
        <dbReference type="Proteomes" id="UP001420932"/>
    </source>
</evidence>
<keyword evidence="2" id="KW-1185">Reference proteome</keyword>
<dbReference type="Proteomes" id="UP001420932">
    <property type="component" value="Unassembled WGS sequence"/>
</dbReference>
<proteinExistence type="predicted"/>
<organism evidence="1 2">
    <name type="scientific">Stephania yunnanensis</name>
    <dbReference type="NCBI Taxonomy" id="152371"/>
    <lineage>
        <taxon>Eukaryota</taxon>
        <taxon>Viridiplantae</taxon>
        <taxon>Streptophyta</taxon>
        <taxon>Embryophyta</taxon>
        <taxon>Tracheophyta</taxon>
        <taxon>Spermatophyta</taxon>
        <taxon>Magnoliopsida</taxon>
        <taxon>Ranunculales</taxon>
        <taxon>Menispermaceae</taxon>
        <taxon>Menispermoideae</taxon>
        <taxon>Cissampelideae</taxon>
        <taxon>Stephania</taxon>
    </lineage>
</organism>
<dbReference type="AlphaFoldDB" id="A0AAP0EGH8"/>
<reference evidence="1 2" key="1">
    <citation type="submission" date="2024-01" db="EMBL/GenBank/DDBJ databases">
        <title>Genome assemblies of Stephania.</title>
        <authorList>
            <person name="Yang L."/>
        </authorList>
    </citation>
    <scope>NUCLEOTIDE SEQUENCE [LARGE SCALE GENOMIC DNA]</scope>
    <source>
        <strain evidence="1">YNDBR</strain>
        <tissue evidence="1">Leaf</tissue>
    </source>
</reference>
<protein>
    <submittedName>
        <fullName evidence="1">Uncharacterized protein</fullName>
    </submittedName>
</protein>
<name>A0AAP0EGH8_9MAGN</name>